<protein>
    <recommendedName>
        <fullName evidence="2">Response regulatory domain-containing protein</fullName>
    </recommendedName>
</protein>
<feature type="domain" description="Response regulatory" evidence="2">
    <location>
        <begin position="1"/>
        <end position="103"/>
    </location>
</feature>
<dbReference type="InterPro" id="IPR011006">
    <property type="entry name" value="CheY-like_superfamily"/>
</dbReference>
<gene>
    <name evidence="3" type="ORF">SLNSH_11435</name>
</gene>
<dbReference type="AlphaFoldDB" id="A0A2T1HTW2"/>
<dbReference type="OrthoDB" id="582170at2"/>
<reference evidence="4" key="1">
    <citation type="submission" date="2018-03" db="EMBL/GenBank/DDBJ databases">
        <authorList>
            <person name="Sun L."/>
            <person name="Liu H."/>
            <person name="Chen W."/>
            <person name="Huang K."/>
            <person name="Liu W."/>
            <person name="Gao X."/>
        </authorList>
    </citation>
    <scope>NUCLEOTIDE SEQUENCE [LARGE SCALE GENOMIC DNA]</scope>
    <source>
        <strain evidence="4">SH9</strain>
    </source>
</reference>
<dbReference type="EMBL" id="PVZS01000010">
    <property type="protein sequence ID" value="PSC05074.1"/>
    <property type="molecule type" value="Genomic_DNA"/>
</dbReference>
<dbReference type="Gene3D" id="3.40.50.2300">
    <property type="match status" value="1"/>
</dbReference>
<organism evidence="3 4">
    <name type="scientific">Alsobacter soli</name>
    <dbReference type="NCBI Taxonomy" id="2109933"/>
    <lineage>
        <taxon>Bacteria</taxon>
        <taxon>Pseudomonadati</taxon>
        <taxon>Pseudomonadota</taxon>
        <taxon>Alphaproteobacteria</taxon>
        <taxon>Hyphomicrobiales</taxon>
        <taxon>Alsobacteraceae</taxon>
        <taxon>Alsobacter</taxon>
    </lineage>
</organism>
<keyword evidence="4" id="KW-1185">Reference proteome</keyword>
<evidence type="ECO:0000259" key="2">
    <source>
        <dbReference type="PROSITE" id="PS50110"/>
    </source>
</evidence>
<evidence type="ECO:0000313" key="4">
    <source>
        <dbReference type="Proteomes" id="UP000239772"/>
    </source>
</evidence>
<dbReference type="SUPFAM" id="SSF52172">
    <property type="entry name" value="CheY-like"/>
    <property type="match status" value="1"/>
</dbReference>
<evidence type="ECO:0000313" key="3">
    <source>
        <dbReference type="EMBL" id="PSC05074.1"/>
    </source>
</evidence>
<dbReference type="PROSITE" id="PS50110">
    <property type="entry name" value="RESPONSE_REGULATORY"/>
    <property type="match status" value="1"/>
</dbReference>
<keyword evidence="1" id="KW-0597">Phosphoprotein</keyword>
<comment type="caution">
    <text evidence="3">The sequence shown here is derived from an EMBL/GenBank/DDBJ whole genome shotgun (WGS) entry which is preliminary data.</text>
</comment>
<sequence length="104" mass="11227">MLVAMMLEDMVADMGLVVAGVANRLAEGLSYARSLDLDAAVLDVNLDGELSFPIARVLKERSVPFFFATGYGAKGLDEEFHSTLVVEKPFNASDLSRAFSAILQ</sequence>
<name>A0A2T1HTW2_9HYPH</name>
<dbReference type="InterPro" id="IPR001789">
    <property type="entry name" value="Sig_transdc_resp-reg_receiver"/>
</dbReference>
<proteinExistence type="predicted"/>
<dbReference type="GO" id="GO:0000160">
    <property type="term" value="P:phosphorelay signal transduction system"/>
    <property type="evidence" value="ECO:0007669"/>
    <property type="project" value="InterPro"/>
</dbReference>
<dbReference type="Proteomes" id="UP000239772">
    <property type="component" value="Unassembled WGS sequence"/>
</dbReference>
<accession>A0A2T1HTW2</accession>
<evidence type="ECO:0000256" key="1">
    <source>
        <dbReference type="PROSITE-ProRule" id="PRU00169"/>
    </source>
</evidence>
<feature type="modified residue" description="4-aspartylphosphate" evidence="1">
    <location>
        <position position="43"/>
    </location>
</feature>